<protein>
    <submittedName>
        <fullName evidence="5">Integrase, catalytic region, zinc finger, CCHC-type, peptidase aspartic, catalytic</fullName>
    </submittedName>
</protein>
<feature type="compositionally biased region" description="Acidic residues" evidence="3">
    <location>
        <begin position="702"/>
        <end position="774"/>
    </location>
</feature>
<accession>A0A6L2LUE5</accession>
<name>A0A6L2LUE5_TANCI</name>
<dbReference type="InterPro" id="IPR039537">
    <property type="entry name" value="Retrotran_Ty1/copia-like"/>
</dbReference>
<feature type="compositionally biased region" description="Polar residues" evidence="3">
    <location>
        <begin position="628"/>
        <end position="639"/>
    </location>
</feature>
<feature type="compositionally biased region" description="Basic and acidic residues" evidence="3">
    <location>
        <begin position="649"/>
        <end position="664"/>
    </location>
</feature>
<feature type="domain" description="Integrase catalytic" evidence="4">
    <location>
        <begin position="35"/>
        <end position="125"/>
    </location>
</feature>
<keyword evidence="2" id="KW-0378">Hydrolase</keyword>
<feature type="region of interest" description="Disordered" evidence="3">
    <location>
        <begin position="700"/>
        <end position="792"/>
    </location>
</feature>
<evidence type="ECO:0000259" key="4">
    <source>
        <dbReference type="PROSITE" id="PS50994"/>
    </source>
</evidence>
<dbReference type="InterPro" id="IPR012337">
    <property type="entry name" value="RNaseH-like_sf"/>
</dbReference>
<feature type="region of interest" description="Disordered" evidence="3">
    <location>
        <begin position="618"/>
        <end position="680"/>
    </location>
</feature>
<dbReference type="PANTHER" id="PTHR42648:SF32">
    <property type="entry name" value="RIBONUCLEASE H-LIKE DOMAIN, GAG-PRE-INTEGRASE DOMAIN PROTEIN-RELATED"/>
    <property type="match status" value="1"/>
</dbReference>
<dbReference type="GO" id="GO:0046872">
    <property type="term" value="F:metal ion binding"/>
    <property type="evidence" value="ECO:0007669"/>
    <property type="project" value="UniProtKB-KW"/>
</dbReference>
<evidence type="ECO:0000313" key="5">
    <source>
        <dbReference type="EMBL" id="GEU64072.1"/>
    </source>
</evidence>
<feature type="compositionally biased region" description="Basic and acidic residues" evidence="3">
    <location>
        <begin position="1098"/>
        <end position="1112"/>
    </location>
</feature>
<dbReference type="Gene3D" id="3.30.420.10">
    <property type="entry name" value="Ribonuclease H-like superfamily/Ribonuclease H"/>
    <property type="match status" value="1"/>
</dbReference>
<proteinExistence type="predicted"/>
<evidence type="ECO:0000256" key="3">
    <source>
        <dbReference type="SAM" id="MobiDB-lite"/>
    </source>
</evidence>
<dbReference type="SUPFAM" id="SSF53098">
    <property type="entry name" value="Ribonuclease H-like"/>
    <property type="match status" value="1"/>
</dbReference>
<feature type="region of interest" description="Disordered" evidence="3">
    <location>
        <begin position="1075"/>
        <end position="1167"/>
    </location>
</feature>
<reference evidence="5" key="1">
    <citation type="journal article" date="2019" name="Sci. Rep.">
        <title>Draft genome of Tanacetum cinerariifolium, the natural source of mosquito coil.</title>
        <authorList>
            <person name="Yamashiro T."/>
            <person name="Shiraishi A."/>
            <person name="Satake H."/>
            <person name="Nakayama K."/>
        </authorList>
    </citation>
    <scope>NUCLEOTIDE SEQUENCE</scope>
</reference>
<dbReference type="Pfam" id="PF07727">
    <property type="entry name" value="RVT_2"/>
    <property type="match status" value="1"/>
</dbReference>
<dbReference type="EMBL" id="BKCJ010004959">
    <property type="protein sequence ID" value="GEU64072.1"/>
    <property type="molecule type" value="Genomic_DNA"/>
</dbReference>
<dbReference type="GO" id="GO:0003676">
    <property type="term" value="F:nucleic acid binding"/>
    <property type="evidence" value="ECO:0007669"/>
    <property type="project" value="InterPro"/>
</dbReference>
<dbReference type="PROSITE" id="PS50994">
    <property type="entry name" value="INTEGRASE"/>
    <property type="match status" value="1"/>
</dbReference>
<sequence length="1167" mass="132829">MGKSKKKSCKRKSEDTNKEKLYLLHMDLCGPMSKDEAADFIIKFLKMIQVGISHETSVTRSPQQNGIVERRNRMLIKAACTMLIYARALLFLWTEAVATACFTQNRFIIRLRHGKTPYEILHNKLPDLSYFHVFGALCYPTNDSEKLGKLQPKADIAPKVIALIAKVVAPELTASTGSPSSTTVDQDAPSPCNSKSTPETQPPVILNDVEEDNRDIEVAYMGNDTYYGIPIPEATSDQSSSTDVIHTIVHLDHQISKHNSKWTKDHPLENIIGELARPIEAMQEELNKFERLKVWELVPRLDKVMVITLKWIYKVKLDELGGILKNQARLVACGYHQEETIDFEESFASIARLEDIWIFLTYAAHRNMAVYQMDVKTTFLNVNLREEPKYALESLKKYGFESCDPVDTPMVRKSKLNEDKERKAVDPSHYHGMIGTLLYLTPSKPDLQFAICMYARYQARPTEKHLHAQFDELPFEEEILSFLKELGHSREIKMIIDVNINKLHQPWRSFAVIINKCLSGKSTGYQSLCLSQAQILWVMYHKKNVDFAYLLWEDFVYQVEHKDAKKSNEMYYPRFTKVIVNFFMTKDQSIQRRNKPSKISESYKEYYAIALEAEPPKTKATVKKKQSSSDTIITMSPQTAKGKRLKTSSKIDKPAKENHKKEPDTNSASGSGADEGTGIIPWVPDVLTYEFDDVEIFWKLSEDDDDDDDDEVKISEHDDDVDDQSDDDDQNDQDDDDDNQDDQDDDDEDDEDDDDDVDEQTDSDNDVENTDDEDSHGMNVEGNEGANEEDDANDLYIDVNINLECRDIQMEDVQTTQVIEDTRVTLIPVNPKSQQQSSSMSSRFVSNMLNPSTDTCIDSIFKLTPWVDVPVMTTAEPPLLSATTLPPPSIPIISHVQQTPDPSPTNVPSLSLQDLNFSSLFGFNHRLKTLETNFSKFMQTNKFIEAISSILGIVDKYLDQQMNEVVKKIIKEQVKEQVKVQVSKILPKIKKSVNEQLEAEVLTHLSNSSKRSHAIAADPFKFKLKKILIDKIESNKSIHRSDEQKNLYKALVDAYECNKLILNTYGDMVTLKRHRDDEDKYEEPSAGSNRWSKRRRAGKELESTSAPKEKTSKTSGKSTKGSKSHQKTISESAPEEEPMHTTQDLEEPGHQEFETGATNDQPVEEAS</sequence>
<dbReference type="GO" id="GO:0016787">
    <property type="term" value="F:hydrolase activity"/>
    <property type="evidence" value="ECO:0007669"/>
    <property type="project" value="UniProtKB-KW"/>
</dbReference>
<dbReference type="GO" id="GO:0015074">
    <property type="term" value="P:DNA integration"/>
    <property type="evidence" value="ECO:0007669"/>
    <property type="project" value="InterPro"/>
</dbReference>
<comment type="caution">
    <text evidence="5">The sequence shown here is derived from an EMBL/GenBank/DDBJ whole genome shotgun (WGS) entry which is preliminary data.</text>
</comment>
<keyword evidence="1" id="KW-0479">Metal-binding</keyword>
<evidence type="ECO:0000256" key="2">
    <source>
        <dbReference type="ARBA" id="ARBA00022801"/>
    </source>
</evidence>
<dbReference type="PANTHER" id="PTHR42648">
    <property type="entry name" value="TRANSPOSASE, PUTATIVE-RELATED"/>
    <property type="match status" value="1"/>
</dbReference>
<dbReference type="InterPro" id="IPR013103">
    <property type="entry name" value="RVT_2"/>
</dbReference>
<evidence type="ECO:0000256" key="1">
    <source>
        <dbReference type="ARBA" id="ARBA00022723"/>
    </source>
</evidence>
<gene>
    <name evidence="5" type="ORF">Tci_036050</name>
</gene>
<dbReference type="InterPro" id="IPR036397">
    <property type="entry name" value="RNaseH_sf"/>
</dbReference>
<dbReference type="InterPro" id="IPR001584">
    <property type="entry name" value="Integrase_cat-core"/>
</dbReference>
<feature type="compositionally biased region" description="Polar residues" evidence="3">
    <location>
        <begin position="174"/>
        <end position="199"/>
    </location>
</feature>
<organism evidence="5">
    <name type="scientific">Tanacetum cinerariifolium</name>
    <name type="common">Dalmatian daisy</name>
    <name type="synonym">Chrysanthemum cinerariifolium</name>
    <dbReference type="NCBI Taxonomy" id="118510"/>
    <lineage>
        <taxon>Eukaryota</taxon>
        <taxon>Viridiplantae</taxon>
        <taxon>Streptophyta</taxon>
        <taxon>Embryophyta</taxon>
        <taxon>Tracheophyta</taxon>
        <taxon>Spermatophyta</taxon>
        <taxon>Magnoliopsida</taxon>
        <taxon>eudicotyledons</taxon>
        <taxon>Gunneridae</taxon>
        <taxon>Pentapetalae</taxon>
        <taxon>asterids</taxon>
        <taxon>campanulids</taxon>
        <taxon>Asterales</taxon>
        <taxon>Asteraceae</taxon>
        <taxon>Asteroideae</taxon>
        <taxon>Anthemideae</taxon>
        <taxon>Anthemidinae</taxon>
        <taxon>Tanacetum</taxon>
    </lineage>
</organism>
<dbReference type="AlphaFoldDB" id="A0A6L2LUE5"/>
<feature type="region of interest" description="Disordered" evidence="3">
    <location>
        <begin position="174"/>
        <end position="204"/>
    </location>
</feature>